<dbReference type="Proteomes" id="UP001152087">
    <property type="component" value="Unassembled WGS sequence"/>
</dbReference>
<keyword evidence="4" id="KW-0029">Amino-acid transport</keyword>
<dbReference type="InterPro" id="IPR004841">
    <property type="entry name" value="AA-permease/SLC12A_dom"/>
</dbReference>
<dbReference type="FunFam" id="1.20.1740.10:FF:000001">
    <property type="entry name" value="Amino acid permease"/>
    <property type="match status" value="1"/>
</dbReference>
<feature type="transmembrane region" description="Helical" evidence="7">
    <location>
        <begin position="46"/>
        <end position="68"/>
    </location>
</feature>
<protein>
    <recommendedName>
        <fullName evidence="8">Amino acid permease/ SLC12A domain-containing protein</fullName>
    </recommendedName>
</protein>
<dbReference type="GO" id="GO:0016020">
    <property type="term" value="C:membrane"/>
    <property type="evidence" value="ECO:0007669"/>
    <property type="project" value="UniProtKB-SubCell"/>
</dbReference>
<dbReference type="AlphaFoldDB" id="A0A9W8R8Z6"/>
<comment type="caution">
    <text evidence="9">The sequence shown here is derived from an EMBL/GenBank/DDBJ whole genome shotgun (WGS) entry which is preliminary data.</text>
</comment>
<gene>
    <name evidence="9" type="ORF">NW755_005503</name>
</gene>
<feature type="transmembrane region" description="Helical" evidence="7">
    <location>
        <begin position="459"/>
        <end position="479"/>
    </location>
</feature>
<dbReference type="InterPro" id="IPR050524">
    <property type="entry name" value="APC_YAT"/>
</dbReference>
<feature type="transmembrane region" description="Helical" evidence="7">
    <location>
        <begin position="156"/>
        <end position="177"/>
    </location>
</feature>
<keyword evidence="3 7" id="KW-0812">Transmembrane</keyword>
<evidence type="ECO:0000256" key="7">
    <source>
        <dbReference type="SAM" id="Phobius"/>
    </source>
</evidence>
<dbReference type="InterPro" id="IPR004840">
    <property type="entry name" value="Amino_acid_permease_CS"/>
</dbReference>
<feature type="transmembrane region" description="Helical" evidence="7">
    <location>
        <begin position="123"/>
        <end position="144"/>
    </location>
</feature>
<evidence type="ECO:0000256" key="6">
    <source>
        <dbReference type="ARBA" id="ARBA00023136"/>
    </source>
</evidence>
<dbReference type="Gene3D" id="1.20.1740.10">
    <property type="entry name" value="Amino acid/polyamine transporter I"/>
    <property type="match status" value="1"/>
</dbReference>
<keyword evidence="6 7" id="KW-0472">Membrane</keyword>
<evidence type="ECO:0000256" key="3">
    <source>
        <dbReference type="ARBA" id="ARBA00022692"/>
    </source>
</evidence>
<keyword evidence="2" id="KW-0813">Transport</keyword>
<dbReference type="GO" id="GO:0015171">
    <property type="term" value="F:amino acid transmembrane transporter activity"/>
    <property type="evidence" value="ECO:0007669"/>
    <property type="project" value="TreeGrafter"/>
</dbReference>
<proteinExistence type="predicted"/>
<dbReference type="EMBL" id="JAOQAV010000011">
    <property type="protein sequence ID" value="KAJ4190362.1"/>
    <property type="molecule type" value="Genomic_DNA"/>
</dbReference>
<evidence type="ECO:0000256" key="4">
    <source>
        <dbReference type="ARBA" id="ARBA00022970"/>
    </source>
</evidence>
<feature type="transmembrane region" description="Helical" evidence="7">
    <location>
        <begin position="359"/>
        <end position="377"/>
    </location>
</feature>
<keyword evidence="5 7" id="KW-1133">Transmembrane helix</keyword>
<dbReference type="PROSITE" id="PS00218">
    <property type="entry name" value="AMINO_ACID_PERMEASE_1"/>
    <property type="match status" value="1"/>
</dbReference>
<evidence type="ECO:0000256" key="1">
    <source>
        <dbReference type="ARBA" id="ARBA00004141"/>
    </source>
</evidence>
<feature type="transmembrane region" description="Helical" evidence="7">
    <location>
        <begin position="425"/>
        <end position="447"/>
    </location>
</feature>
<organism evidence="9 10">
    <name type="scientific">Fusarium falciforme</name>
    <dbReference type="NCBI Taxonomy" id="195108"/>
    <lineage>
        <taxon>Eukaryota</taxon>
        <taxon>Fungi</taxon>
        <taxon>Dikarya</taxon>
        <taxon>Ascomycota</taxon>
        <taxon>Pezizomycotina</taxon>
        <taxon>Sordariomycetes</taxon>
        <taxon>Hypocreomycetidae</taxon>
        <taxon>Hypocreales</taxon>
        <taxon>Nectriaceae</taxon>
        <taxon>Fusarium</taxon>
        <taxon>Fusarium solani species complex</taxon>
    </lineage>
</organism>
<evidence type="ECO:0000259" key="8">
    <source>
        <dbReference type="Pfam" id="PF00324"/>
    </source>
</evidence>
<evidence type="ECO:0000256" key="2">
    <source>
        <dbReference type="ARBA" id="ARBA00022448"/>
    </source>
</evidence>
<evidence type="ECO:0000313" key="9">
    <source>
        <dbReference type="EMBL" id="KAJ4190362.1"/>
    </source>
</evidence>
<dbReference type="PANTHER" id="PTHR43341:SF9">
    <property type="entry name" value="DICARBOXYLIC AMINO ACID PERMEASE"/>
    <property type="match status" value="1"/>
</dbReference>
<reference evidence="9" key="1">
    <citation type="submission" date="2022-09" db="EMBL/GenBank/DDBJ databases">
        <title>Fusarium specimens isolated from Avocado Roots.</title>
        <authorList>
            <person name="Stajich J."/>
            <person name="Roper C."/>
            <person name="Heimlech-Rivalta G."/>
        </authorList>
    </citation>
    <scope>NUCLEOTIDE SEQUENCE</scope>
    <source>
        <strain evidence="9">A02</strain>
    </source>
</reference>
<dbReference type="PANTHER" id="PTHR43341">
    <property type="entry name" value="AMINO ACID PERMEASE"/>
    <property type="match status" value="1"/>
</dbReference>
<dbReference type="Pfam" id="PF00324">
    <property type="entry name" value="AA_permease"/>
    <property type="match status" value="1"/>
</dbReference>
<feature type="transmembrane region" description="Helical" evidence="7">
    <location>
        <begin position="389"/>
        <end position="413"/>
    </location>
</feature>
<name>A0A9W8R8Z6_9HYPO</name>
<evidence type="ECO:0000256" key="5">
    <source>
        <dbReference type="ARBA" id="ARBA00022989"/>
    </source>
</evidence>
<accession>A0A9W8R8Z6</accession>
<sequence length="538" mass="57827">MSITADGEKAISARFDDGQSVKNGEGASSQEDAGHSLQKNLHSRHVTMIALGGALGTGLLVGTGSTLVKAGPASILIDYSIVGFAVFLVMSAMGEVISFMPLAHGFGGYASRLVDPALGFATGYTYFFSFLVAVPNQIAAFALIMKFWVGESVSPAVFITVAIVSIVIINSVGVKAFGEFEFWLSALKVIILIGLILLLLILAAGGGPTGDRPGFRYWSDPGAFAAYRVEGATGRLLGLWSAMITAVYAFTGTELVGVTVGETQNARLAMPKAIKLTFYRILPELAFATTHKTSAAASPFVVAIKLAKIKGLDHIINGCLVVFVFSAANSDLYIAARTLYGISVDGKAPEVLSRTTKNGVPYVSVGFCGLFCSLAYMSISAGSQTTFQYLSNVVSVFAWVSILVTHIFFCHAIKAQRIDSAYIPYRAPFGVMGSYVAVTFFAILALTQGINSFVLEFDYRGFIVTYIGIPLYLGCILGFKYTRKTKRVRACSADLVTGVPTETVKEERGRVEAARRETESAATRRYAKFYNTMIYWLF</sequence>
<comment type="subcellular location">
    <subcellularLocation>
        <location evidence="1">Membrane</location>
        <topology evidence="1">Multi-pass membrane protein</topology>
    </subcellularLocation>
</comment>
<keyword evidence="10" id="KW-1185">Reference proteome</keyword>
<feature type="transmembrane region" description="Helical" evidence="7">
    <location>
        <begin position="80"/>
        <end position="103"/>
    </location>
</feature>
<feature type="domain" description="Amino acid permease/ SLC12A" evidence="8">
    <location>
        <begin position="45"/>
        <end position="487"/>
    </location>
</feature>
<evidence type="ECO:0000313" key="10">
    <source>
        <dbReference type="Proteomes" id="UP001152087"/>
    </source>
</evidence>
<feature type="transmembrane region" description="Helical" evidence="7">
    <location>
        <begin position="183"/>
        <end position="206"/>
    </location>
</feature>
<dbReference type="PIRSF" id="PIRSF006060">
    <property type="entry name" value="AA_transporter"/>
    <property type="match status" value="1"/>
</dbReference>